<proteinExistence type="predicted"/>
<dbReference type="EMBL" id="SHMP01000009">
    <property type="protein sequence ID" value="RZV06120.1"/>
    <property type="molecule type" value="Genomic_DNA"/>
</dbReference>
<dbReference type="AlphaFoldDB" id="A0A482Y1P4"/>
<accession>A0A482Y1P4</accession>
<organism evidence="1 2">
    <name type="scientific">Natrinema hispanicum</name>
    <dbReference type="NCBI Taxonomy" id="392421"/>
    <lineage>
        <taxon>Archaea</taxon>
        <taxon>Methanobacteriati</taxon>
        <taxon>Methanobacteriota</taxon>
        <taxon>Stenosarchaea group</taxon>
        <taxon>Halobacteria</taxon>
        <taxon>Halobacteriales</taxon>
        <taxon>Natrialbaceae</taxon>
        <taxon>Natrinema</taxon>
    </lineage>
</organism>
<comment type="caution">
    <text evidence="1">The sequence shown here is derived from an EMBL/GenBank/DDBJ whole genome shotgun (WGS) entry which is preliminary data.</text>
</comment>
<evidence type="ECO:0000313" key="2">
    <source>
        <dbReference type="Proteomes" id="UP000291097"/>
    </source>
</evidence>
<protein>
    <submittedName>
        <fullName evidence="1">Small Multidrug Resistance (SMR) protein</fullName>
    </submittedName>
</protein>
<sequence>MNPYALLGAAIVSELIGTTSLKLSEGFSRPIPSFGVVVGYRLNRRNTTPFTAWIRAVTCGNKPPFKRHPRVSHGDV</sequence>
<dbReference type="InterPro" id="IPR045324">
    <property type="entry name" value="Small_multidrug_res"/>
</dbReference>
<evidence type="ECO:0000313" key="1">
    <source>
        <dbReference type="EMBL" id="RZV06120.1"/>
    </source>
</evidence>
<dbReference type="RefSeq" id="WP_130501816.1">
    <property type="nucleotide sequence ID" value="NZ_SHMP01000009.1"/>
</dbReference>
<dbReference type="GO" id="GO:0005886">
    <property type="term" value="C:plasma membrane"/>
    <property type="evidence" value="ECO:0007669"/>
    <property type="project" value="InterPro"/>
</dbReference>
<dbReference type="Pfam" id="PF00893">
    <property type="entry name" value="Multi_Drug_Res"/>
    <property type="match status" value="1"/>
</dbReference>
<dbReference type="OrthoDB" id="121740at2157"/>
<dbReference type="Gene3D" id="1.10.3730.20">
    <property type="match status" value="1"/>
</dbReference>
<gene>
    <name evidence="1" type="ORF">BDK88_4077</name>
</gene>
<name>A0A482Y1P4_9EURY</name>
<reference evidence="1 2" key="1">
    <citation type="submission" date="2019-02" db="EMBL/GenBank/DDBJ databases">
        <title>Genomic Encyclopedia of Archaeal and Bacterial Type Strains, Phase II (KMG-II): from individual species to whole genera.</title>
        <authorList>
            <person name="Goeker M."/>
        </authorList>
    </citation>
    <scope>NUCLEOTIDE SEQUENCE [LARGE SCALE GENOMIC DNA]</scope>
    <source>
        <strain evidence="1 2">DSM 18328</strain>
    </source>
</reference>
<dbReference type="GO" id="GO:0022857">
    <property type="term" value="F:transmembrane transporter activity"/>
    <property type="evidence" value="ECO:0007669"/>
    <property type="project" value="InterPro"/>
</dbReference>
<dbReference type="Proteomes" id="UP000291097">
    <property type="component" value="Unassembled WGS sequence"/>
</dbReference>